<dbReference type="STRING" id="56646.A0A2L2T2Y2"/>
<dbReference type="Pfam" id="PF22939">
    <property type="entry name" value="WHD_GPIID"/>
    <property type="match status" value="1"/>
</dbReference>
<dbReference type="Proteomes" id="UP000245910">
    <property type="component" value="Chromosome I"/>
</dbReference>
<sequence>MDALDEVPTEVSRPFIAEIIKLQKICQINLFVTSRHIPEIQNQFTNNGAAVLEIRGSDKDIRQFLNNSIFQLPRFVARDPTFQIVIIEKITEASSGMFLLAELHLRSLKNKKSPKALRSSLAKLSVGSDAYDSAYQDAMTRIAGLGSESEELAKQALLIITFAREPLRTEDLSYALSVEPDSENIDDENVPDIEDIVGVCAGLIIIDKESNIVRLVHKSAKEYFERHQTQLFPGASKTMARLCLKFIGLSTSIAGFDKRVEASWPPFWRYADINWAYHSRRAERDDGIIKMTDVDVVPSKVVSDLHSVATLAVDLLARDIAGGLPTALEKAFQERRHALVELLLTVHD</sequence>
<evidence type="ECO:0000313" key="2">
    <source>
        <dbReference type="EMBL" id="CEI63859.1"/>
    </source>
</evidence>
<accession>A0A2L2T2Y2</accession>
<protein>
    <recommendedName>
        <fullName evidence="1">GPI inositol-deacylase winged helix domain-containing protein</fullName>
    </recommendedName>
</protein>
<dbReference type="RefSeq" id="XP_025587579.1">
    <property type="nucleotide sequence ID" value="XM_025731943.2"/>
</dbReference>
<dbReference type="InterPro" id="IPR054471">
    <property type="entry name" value="GPIID_WHD"/>
</dbReference>
<proteinExistence type="predicted"/>
<evidence type="ECO:0000259" key="1">
    <source>
        <dbReference type="Pfam" id="PF22939"/>
    </source>
</evidence>
<dbReference type="PANTHER" id="PTHR10039:SF15">
    <property type="entry name" value="NACHT DOMAIN-CONTAINING PROTEIN"/>
    <property type="match status" value="1"/>
</dbReference>
<dbReference type="GeneID" id="37252015"/>
<dbReference type="EMBL" id="LN649229">
    <property type="protein sequence ID" value="CEI63859.1"/>
    <property type="molecule type" value="Genomic_DNA"/>
</dbReference>
<feature type="domain" description="GPI inositol-deacylase winged helix" evidence="1">
    <location>
        <begin position="146"/>
        <end position="226"/>
    </location>
</feature>
<keyword evidence="3" id="KW-1185">Reference proteome</keyword>
<organism evidence="2 3">
    <name type="scientific">Fusarium venenatum</name>
    <dbReference type="NCBI Taxonomy" id="56646"/>
    <lineage>
        <taxon>Eukaryota</taxon>
        <taxon>Fungi</taxon>
        <taxon>Dikarya</taxon>
        <taxon>Ascomycota</taxon>
        <taxon>Pezizomycotina</taxon>
        <taxon>Sordariomycetes</taxon>
        <taxon>Hypocreomycetidae</taxon>
        <taxon>Hypocreales</taxon>
        <taxon>Nectriaceae</taxon>
        <taxon>Fusarium</taxon>
    </lineage>
</organism>
<dbReference type="AlphaFoldDB" id="A0A2L2T2Y2"/>
<dbReference type="KEGG" id="fvn:FVRRES_00371"/>
<reference evidence="3" key="1">
    <citation type="submission" date="2014-10" db="EMBL/GenBank/DDBJ databases">
        <authorList>
            <person name="King R."/>
        </authorList>
    </citation>
    <scope>NUCLEOTIDE SEQUENCE [LARGE SCALE GENOMIC DNA]</scope>
    <source>
        <strain evidence="3">A3/5</strain>
    </source>
</reference>
<name>A0A2L2T2Y2_9HYPO</name>
<dbReference type="PANTHER" id="PTHR10039">
    <property type="entry name" value="AMELOGENIN"/>
    <property type="match status" value="1"/>
</dbReference>
<evidence type="ECO:0000313" key="3">
    <source>
        <dbReference type="Proteomes" id="UP000245910"/>
    </source>
</evidence>